<dbReference type="SUPFAM" id="SSF55729">
    <property type="entry name" value="Acyl-CoA N-acyltransferases (Nat)"/>
    <property type="match status" value="1"/>
</dbReference>
<protein>
    <submittedName>
        <fullName evidence="3">GNAT family N-acetyltransferase</fullName>
        <ecNumber evidence="3">2.3.1.-</ecNumber>
    </submittedName>
</protein>
<dbReference type="EC" id="2.3.1.-" evidence="3"/>
<evidence type="ECO:0000313" key="4">
    <source>
        <dbReference type="Proteomes" id="UP001487305"/>
    </source>
</evidence>
<name>A0ABV1JG45_9ACTN</name>
<dbReference type="InterPro" id="IPR000182">
    <property type="entry name" value="GNAT_dom"/>
</dbReference>
<dbReference type="PROSITE" id="PS51186">
    <property type="entry name" value="GNAT"/>
    <property type="match status" value="1"/>
</dbReference>
<dbReference type="EMBL" id="JBBNOP010000015">
    <property type="protein sequence ID" value="MEQ3364065.1"/>
    <property type="molecule type" value="Genomic_DNA"/>
</dbReference>
<comment type="caution">
    <text evidence="3">The sequence shown here is derived from an EMBL/GenBank/DDBJ whole genome shotgun (WGS) entry which is preliminary data.</text>
</comment>
<gene>
    <name evidence="3" type="ORF">AAA083_13865</name>
</gene>
<dbReference type="Pfam" id="PF00583">
    <property type="entry name" value="Acetyltransf_1"/>
    <property type="match status" value="1"/>
</dbReference>
<proteinExistence type="predicted"/>
<keyword evidence="3" id="KW-0808">Transferase</keyword>
<organism evidence="3 4">
    <name type="scientific">Raoultibacter massiliensis</name>
    <dbReference type="NCBI Taxonomy" id="1852371"/>
    <lineage>
        <taxon>Bacteria</taxon>
        <taxon>Bacillati</taxon>
        <taxon>Actinomycetota</taxon>
        <taxon>Coriobacteriia</taxon>
        <taxon>Eggerthellales</taxon>
        <taxon>Eggerthellaceae</taxon>
        <taxon>Raoultibacter</taxon>
    </lineage>
</organism>
<accession>A0ABV1JG45</accession>
<feature type="region of interest" description="Disordered" evidence="1">
    <location>
        <begin position="1"/>
        <end position="21"/>
    </location>
</feature>
<feature type="compositionally biased region" description="Polar residues" evidence="1">
    <location>
        <begin position="1"/>
        <end position="12"/>
    </location>
</feature>
<reference evidence="3 4" key="1">
    <citation type="submission" date="2024-04" db="EMBL/GenBank/DDBJ databases">
        <title>Human intestinal bacterial collection.</title>
        <authorList>
            <person name="Pauvert C."/>
            <person name="Hitch T.C.A."/>
            <person name="Clavel T."/>
        </authorList>
    </citation>
    <scope>NUCLEOTIDE SEQUENCE [LARGE SCALE GENOMIC DNA]</scope>
    <source>
        <strain evidence="3 4">CLA-KB-H42</strain>
    </source>
</reference>
<feature type="domain" description="N-acetyltransferase" evidence="2">
    <location>
        <begin position="64"/>
        <end position="224"/>
    </location>
</feature>
<evidence type="ECO:0000259" key="2">
    <source>
        <dbReference type="PROSITE" id="PS51186"/>
    </source>
</evidence>
<dbReference type="InterPro" id="IPR016181">
    <property type="entry name" value="Acyl_CoA_acyltransferase"/>
</dbReference>
<evidence type="ECO:0000313" key="3">
    <source>
        <dbReference type="EMBL" id="MEQ3364065.1"/>
    </source>
</evidence>
<evidence type="ECO:0000256" key="1">
    <source>
        <dbReference type="SAM" id="MobiDB-lite"/>
    </source>
</evidence>
<dbReference type="Proteomes" id="UP001487305">
    <property type="component" value="Unassembled WGS sequence"/>
</dbReference>
<keyword evidence="4" id="KW-1185">Reference proteome</keyword>
<keyword evidence="3" id="KW-0012">Acyltransferase</keyword>
<dbReference type="GO" id="GO:0016746">
    <property type="term" value="F:acyltransferase activity"/>
    <property type="evidence" value="ECO:0007669"/>
    <property type="project" value="UniProtKB-KW"/>
</dbReference>
<sequence length="245" mass="26458">MEDNMSELQQANGAGKASVGLQEEDGYSREIRDLALNLVIRVPSAPAALRAASNDDRLAAVGEATIRLAEAKDIETICAFRCAQSMECWGLSATEESHRLFRAETEAYVRRNLDKVVHFALVEVAGEAVSMSGLEIVDRMPAIGVRGGAEQGATVVACYTLPQHRGKGYMSQMLSMWSALAPMLGVDAVYLESHNPSMQMLALDEGYDYVSEKYRLDLASLRRADSAVQLGAVSSVPEPAYLPAG</sequence>
<dbReference type="Gene3D" id="3.40.630.30">
    <property type="match status" value="1"/>
</dbReference>
<dbReference type="RefSeq" id="WP_102373777.1">
    <property type="nucleotide sequence ID" value="NZ_JBBNOP010000015.1"/>
</dbReference>